<dbReference type="InterPro" id="IPR043765">
    <property type="entry name" value="DUF5711"/>
</dbReference>
<sequence>MTKKRRKSNNLRLIISLLVIASIGFGVVKFVGFITSIFSDEGLTLKKTEAIEYTGRKNEDNKVNIKSFNGYIIKFEEKKLSAYNEDGEQIWEKELDIEDVILSGNKSYIAAVDSLKGKIYYLDYEGKIIIEKSVDKKVMDVKLNDSGYVLIMLENEVFVFDEAGEIVSNFIIPKGEIIDGELSMDNSTIALTILVVEENKFYSNILFYSLDGKVLAGKKFDNEVTYKIFLTRDNNLVVLTNNSMMMMTTEDNILWEKDIGETLNKGILTENELLILNLIKKNNTIIDTKNRSVISQVDLNGNVLSNTPVAGEVLGLDVIDDRIAVFTDRTIYVMDKKGNKIIEKKINKDIKNINWISKKKLLIIYRSKLEIMEIG</sequence>
<dbReference type="Proteomes" id="UP000190285">
    <property type="component" value="Unassembled WGS sequence"/>
</dbReference>
<protein>
    <recommendedName>
        <fullName evidence="4">PQQ-like domain-containing protein</fullName>
    </recommendedName>
</protein>
<dbReference type="OrthoDB" id="1948864at2"/>
<evidence type="ECO:0000313" key="3">
    <source>
        <dbReference type="Proteomes" id="UP000190285"/>
    </source>
</evidence>
<dbReference type="SUPFAM" id="SSF50969">
    <property type="entry name" value="YVTN repeat-like/Quinoprotein amine dehydrogenase"/>
    <property type="match status" value="1"/>
</dbReference>
<accession>A0A1T5MJ93</accession>
<gene>
    <name evidence="2" type="ORF">SAMN02194393_04850</name>
</gene>
<dbReference type="EMBL" id="FUZT01000017">
    <property type="protein sequence ID" value="SKC88286.1"/>
    <property type="molecule type" value="Genomic_DNA"/>
</dbReference>
<keyword evidence="1" id="KW-0472">Membrane</keyword>
<keyword evidence="3" id="KW-1185">Reference proteome</keyword>
<name>A0A1T5MJ93_9FIRM</name>
<dbReference type="InterPro" id="IPR011044">
    <property type="entry name" value="Quino_amine_DH_bsu"/>
</dbReference>
<keyword evidence="1" id="KW-1133">Transmembrane helix</keyword>
<dbReference type="STRING" id="36842.SAMN02194393_04850"/>
<proteinExistence type="predicted"/>
<keyword evidence="1" id="KW-0812">Transmembrane</keyword>
<dbReference type="RefSeq" id="WP_079495397.1">
    <property type="nucleotide sequence ID" value="NZ_FUZT01000017.1"/>
</dbReference>
<dbReference type="AlphaFoldDB" id="A0A1T5MJ93"/>
<feature type="transmembrane region" description="Helical" evidence="1">
    <location>
        <begin position="12"/>
        <end position="38"/>
    </location>
</feature>
<reference evidence="2 3" key="1">
    <citation type="submission" date="2017-02" db="EMBL/GenBank/DDBJ databases">
        <authorList>
            <person name="Peterson S.W."/>
        </authorList>
    </citation>
    <scope>NUCLEOTIDE SEQUENCE [LARGE SCALE GENOMIC DNA]</scope>
    <source>
        <strain evidence="2 3">M1</strain>
    </source>
</reference>
<evidence type="ECO:0000256" key="1">
    <source>
        <dbReference type="SAM" id="Phobius"/>
    </source>
</evidence>
<dbReference type="Pfam" id="PF18975">
    <property type="entry name" value="DUF5711"/>
    <property type="match status" value="1"/>
</dbReference>
<organism evidence="2 3">
    <name type="scientific">Maledivibacter halophilus</name>
    <dbReference type="NCBI Taxonomy" id="36842"/>
    <lineage>
        <taxon>Bacteria</taxon>
        <taxon>Bacillati</taxon>
        <taxon>Bacillota</taxon>
        <taxon>Clostridia</taxon>
        <taxon>Peptostreptococcales</taxon>
        <taxon>Caminicellaceae</taxon>
        <taxon>Maledivibacter</taxon>
    </lineage>
</organism>
<evidence type="ECO:0008006" key="4">
    <source>
        <dbReference type="Google" id="ProtNLM"/>
    </source>
</evidence>
<evidence type="ECO:0000313" key="2">
    <source>
        <dbReference type="EMBL" id="SKC88286.1"/>
    </source>
</evidence>